<name>A0AAD9QNK2_ACRCE</name>
<comment type="caution">
    <text evidence="1">The sequence shown here is derived from an EMBL/GenBank/DDBJ whole genome shotgun (WGS) entry which is preliminary data.</text>
</comment>
<reference evidence="1" key="1">
    <citation type="journal article" date="2023" name="G3 (Bethesda)">
        <title>Whole genome assembly and annotation of the endangered Caribbean coral Acropora cervicornis.</title>
        <authorList>
            <person name="Selwyn J.D."/>
            <person name="Vollmer S.V."/>
        </authorList>
    </citation>
    <scope>NUCLEOTIDE SEQUENCE</scope>
    <source>
        <strain evidence="1">K2</strain>
    </source>
</reference>
<dbReference type="EMBL" id="JARQWQ010000022">
    <property type="protein sequence ID" value="KAK2564444.1"/>
    <property type="molecule type" value="Genomic_DNA"/>
</dbReference>
<dbReference type="Proteomes" id="UP001249851">
    <property type="component" value="Unassembled WGS sequence"/>
</dbReference>
<keyword evidence="2" id="KW-1185">Reference proteome</keyword>
<accession>A0AAD9QNK2</accession>
<dbReference type="AlphaFoldDB" id="A0AAD9QNK2"/>
<reference evidence="1" key="2">
    <citation type="journal article" date="2023" name="Science">
        <title>Genomic signatures of disease resistance in endangered staghorn corals.</title>
        <authorList>
            <person name="Vollmer S.V."/>
            <person name="Selwyn J.D."/>
            <person name="Despard B.A."/>
            <person name="Roesel C.L."/>
        </authorList>
    </citation>
    <scope>NUCLEOTIDE SEQUENCE</scope>
    <source>
        <strain evidence="1">K2</strain>
    </source>
</reference>
<evidence type="ECO:0000313" key="1">
    <source>
        <dbReference type="EMBL" id="KAK2564444.1"/>
    </source>
</evidence>
<protein>
    <submittedName>
        <fullName evidence="1">Uncharacterized protein</fullName>
    </submittedName>
</protein>
<proteinExistence type="predicted"/>
<organism evidence="1 2">
    <name type="scientific">Acropora cervicornis</name>
    <name type="common">Staghorn coral</name>
    <dbReference type="NCBI Taxonomy" id="6130"/>
    <lineage>
        <taxon>Eukaryota</taxon>
        <taxon>Metazoa</taxon>
        <taxon>Cnidaria</taxon>
        <taxon>Anthozoa</taxon>
        <taxon>Hexacorallia</taxon>
        <taxon>Scleractinia</taxon>
        <taxon>Astrocoeniina</taxon>
        <taxon>Acroporidae</taxon>
        <taxon>Acropora</taxon>
    </lineage>
</organism>
<gene>
    <name evidence="1" type="ORF">P5673_011876</name>
</gene>
<evidence type="ECO:0000313" key="2">
    <source>
        <dbReference type="Proteomes" id="UP001249851"/>
    </source>
</evidence>
<sequence>MWNKTGRSIREKYASETCRGTDELCDSKTKPVVNARIRNIQLAYRLHRWQICLNANPFKKQTIPNFPRKHVRKYLQNRTLCEILNELANDGRLIACRFASQLRELNKGEYILEGNNAKNRGMRSECKEFEIDKLIMER</sequence>